<keyword evidence="2" id="KW-1185">Reference proteome</keyword>
<protein>
    <submittedName>
        <fullName evidence="1">Uncharacterized protein</fullName>
    </submittedName>
</protein>
<dbReference type="AlphaFoldDB" id="A0A9D3UUN5"/>
<evidence type="ECO:0000313" key="1">
    <source>
        <dbReference type="EMBL" id="KAH1056764.1"/>
    </source>
</evidence>
<dbReference type="EMBL" id="JAIQCV010000010">
    <property type="protein sequence ID" value="KAH1056764.1"/>
    <property type="molecule type" value="Genomic_DNA"/>
</dbReference>
<dbReference type="OrthoDB" id="10348772at2759"/>
<organism evidence="1 2">
    <name type="scientific">Gossypium stocksii</name>
    <dbReference type="NCBI Taxonomy" id="47602"/>
    <lineage>
        <taxon>Eukaryota</taxon>
        <taxon>Viridiplantae</taxon>
        <taxon>Streptophyta</taxon>
        <taxon>Embryophyta</taxon>
        <taxon>Tracheophyta</taxon>
        <taxon>Spermatophyta</taxon>
        <taxon>Magnoliopsida</taxon>
        <taxon>eudicotyledons</taxon>
        <taxon>Gunneridae</taxon>
        <taxon>Pentapetalae</taxon>
        <taxon>rosids</taxon>
        <taxon>malvids</taxon>
        <taxon>Malvales</taxon>
        <taxon>Malvaceae</taxon>
        <taxon>Malvoideae</taxon>
        <taxon>Gossypium</taxon>
    </lineage>
</organism>
<comment type="caution">
    <text evidence="1">The sequence shown here is derived from an EMBL/GenBank/DDBJ whole genome shotgun (WGS) entry which is preliminary data.</text>
</comment>
<name>A0A9D3UUN5_9ROSI</name>
<sequence length="95" mass="10797">MEFIKGPFFVSKQRARCVEFAASNTSQYLVGIHLSFSLFSPFIVEICTAPVDDSIHLPLSKVAGVAVIFEVQRSSRLEARKEEQRKQELDVFVYL</sequence>
<reference evidence="1 2" key="1">
    <citation type="journal article" date="2021" name="Plant Biotechnol. J.">
        <title>Multi-omics assisted identification of the key and species-specific regulatory components of drought-tolerant mechanisms in Gossypium stocksii.</title>
        <authorList>
            <person name="Yu D."/>
            <person name="Ke L."/>
            <person name="Zhang D."/>
            <person name="Wu Y."/>
            <person name="Sun Y."/>
            <person name="Mei J."/>
            <person name="Sun J."/>
            <person name="Sun Y."/>
        </authorList>
    </citation>
    <scope>NUCLEOTIDE SEQUENCE [LARGE SCALE GENOMIC DNA]</scope>
    <source>
        <strain evidence="2">cv. E1</strain>
        <tissue evidence="1">Leaf</tissue>
    </source>
</reference>
<accession>A0A9D3UUN5</accession>
<proteinExistence type="predicted"/>
<evidence type="ECO:0000313" key="2">
    <source>
        <dbReference type="Proteomes" id="UP000828251"/>
    </source>
</evidence>
<dbReference type="Proteomes" id="UP000828251">
    <property type="component" value="Unassembled WGS sequence"/>
</dbReference>
<gene>
    <name evidence="1" type="ORF">J1N35_034829</name>
</gene>